<name>A0A0D7AMD5_9AGAR</name>
<feature type="compositionally biased region" description="Basic and acidic residues" evidence="1">
    <location>
        <begin position="203"/>
        <end position="214"/>
    </location>
</feature>
<gene>
    <name evidence="3" type="ORF">FISHEDRAFT_69890</name>
</gene>
<evidence type="ECO:0000256" key="1">
    <source>
        <dbReference type="SAM" id="MobiDB-lite"/>
    </source>
</evidence>
<accession>A0A0D7AMD5</accession>
<evidence type="ECO:0000313" key="3">
    <source>
        <dbReference type="EMBL" id="KIY52471.1"/>
    </source>
</evidence>
<protein>
    <recommendedName>
        <fullName evidence="2">SWI/SNF and RSC complexes subunit Ssr4 N-terminal domain-containing protein</fullName>
    </recommendedName>
</protein>
<dbReference type="OrthoDB" id="5321006at2759"/>
<feature type="domain" description="SWI/SNF and RSC complexes subunit Ssr4 N-terminal" evidence="2">
    <location>
        <begin position="18"/>
        <end position="143"/>
    </location>
</feature>
<keyword evidence="4" id="KW-1185">Reference proteome</keyword>
<dbReference type="Pfam" id="PF08549">
    <property type="entry name" value="SWI-SNF_Ssr4_N"/>
    <property type="match status" value="1"/>
</dbReference>
<reference evidence="3 4" key="1">
    <citation type="journal article" date="2015" name="Fungal Genet. Biol.">
        <title>Evolution of novel wood decay mechanisms in Agaricales revealed by the genome sequences of Fistulina hepatica and Cylindrobasidium torrendii.</title>
        <authorList>
            <person name="Floudas D."/>
            <person name="Held B.W."/>
            <person name="Riley R."/>
            <person name="Nagy L.G."/>
            <person name="Koehler G."/>
            <person name="Ransdell A.S."/>
            <person name="Younus H."/>
            <person name="Chow J."/>
            <person name="Chiniquy J."/>
            <person name="Lipzen A."/>
            <person name="Tritt A."/>
            <person name="Sun H."/>
            <person name="Haridas S."/>
            <person name="LaButti K."/>
            <person name="Ohm R.A."/>
            <person name="Kues U."/>
            <person name="Blanchette R.A."/>
            <person name="Grigoriev I.V."/>
            <person name="Minto R.E."/>
            <person name="Hibbett D.S."/>
        </authorList>
    </citation>
    <scope>NUCLEOTIDE SEQUENCE [LARGE SCALE GENOMIC DNA]</scope>
    <source>
        <strain evidence="3 4">ATCC 64428</strain>
    </source>
</reference>
<evidence type="ECO:0000259" key="2">
    <source>
        <dbReference type="Pfam" id="PF08549"/>
    </source>
</evidence>
<sequence length="228" mass="25299">MAGFVQPEAPSLRYPDQLPLHATLTLEQAFKFLSSAPQMSMNRPYSWGYIDRPPEGQLLLLFLPNSKAFPNDGIRWQEEEVMHPVSAGGNREMEVYEVKAGFAPGIDELAWRVRRRFRLSKGGHPQLQLVHYSRGQNRPIIPSLMSQPVRAYPLPHITQPPVVVLGDKKPFPPGMPGNMSNIPLGTMSVAQQQALVASQVGTMDRREREQRARESSGNPAAAANAVSP</sequence>
<dbReference type="AlphaFoldDB" id="A0A0D7AMD5"/>
<feature type="region of interest" description="Disordered" evidence="1">
    <location>
        <begin position="196"/>
        <end position="228"/>
    </location>
</feature>
<dbReference type="GO" id="GO:0006338">
    <property type="term" value="P:chromatin remodeling"/>
    <property type="evidence" value="ECO:0007669"/>
    <property type="project" value="InterPro"/>
</dbReference>
<organism evidence="3 4">
    <name type="scientific">Fistulina hepatica ATCC 64428</name>
    <dbReference type="NCBI Taxonomy" id="1128425"/>
    <lineage>
        <taxon>Eukaryota</taxon>
        <taxon>Fungi</taxon>
        <taxon>Dikarya</taxon>
        <taxon>Basidiomycota</taxon>
        <taxon>Agaricomycotina</taxon>
        <taxon>Agaricomycetes</taxon>
        <taxon>Agaricomycetidae</taxon>
        <taxon>Agaricales</taxon>
        <taxon>Fistulinaceae</taxon>
        <taxon>Fistulina</taxon>
    </lineage>
</organism>
<dbReference type="InterPro" id="IPR013859">
    <property type="entry name" value="Ssr4_N"/>
</dbReference>
<dbReference type="Proteomes" id="UP000054144">
    <property type="component" value="Unassembled WGS sequence"/>
</dbReference>
<proteinExistence type="predicted"/>
<dbReference type="EMBL" id="KN881643">
    <property type="protein sequence ID" value="KIY52471.1"/>
    <property type="molecule type" value="Genomic_DNA"/>
</dbReference>
<evidence type="ECO:0000313" key="4">
    <source>
        <dbReference type="Proteomes" id="UP000054144"/>
    </source>
</evidence>